<evidence type="ECO:0000313" key="3">
    <source>
        <dbReference type="Proteomes" id="UP000298652"/>
    </source>
</evidence>
<dbReference type="Gramene" id="TKW07614">
    <property type="protein sequence ID" value="TKW07614"/>
    <property type="gene ID" value="SEVIR_7G318650v2"/>
</dbReference>
<feature type="compositionally biased region" description="Polar residues" evidence="1">
    <location>
        <begin position="18"/>
        <end position="28"/>
    </location>
</feature>
<dbReference type="EMBL" id="CM016558">
    <property type="protein sequence ID" value="TKW07614.1"/>
    <property type="molecule type" value="Genomic_DNA"/>
</dbReference>
<accession>A0A4U6U0Q9</accession>
<protein>
    <submittedName>
        <fullName evidence="2">Uncharacterized protein</fullName>
    </submittedName>
</protein>
<feature type="compositionally biased region" description="Low complexity" evidence="1">
    <location>
        <begin position="74"/>
        <end position="86"/>
    </location>
</feature>
<reference evidence="2" key="1">
    <citation type="submission" date="2019-03" db="EMBL/GenBank/DDBJ databases">
        <title>WGS assembly of Setaria viridis.</title>
        <authorList>
            <person name="Huang P."/>
            <person name="Jenkins J."/>
            <person name="Grimwood J."/>
            <person name="Barry K."/>
            <person name="Healey A."/>
            <person name="Mamidi S."/>
            <person name="Sreedasyam A."/>
            <person name="Shu S."/>
            <person name="Feldman M."/>
            <person name="Wu J."/>
            <person name="Yu Y."/>
            <person name="Chen C."/>
            <person name="Johnson J."/>
            <person name="Rokhsar D."/>
            <person name="Baxter I."/>
            <person name="Schmutz J."/>
            <person name="Brutnell T."/>
            <person name="Kellogg E."/>
        </authorList>
    </citation>
    <scope>NUCLEOTIDE SEQUENCE [LARGE SCALE GENOMIC DNA]</scope>
</reference>
<feature type="compositionally biased region" description="Basic and acidic residues" evidence="1">
    <location>
        <begin position="1"/>
        <end position="11"/>
    </location>
</feature>
<feature type="compositionally biased region" description="Basic and acidic residues" evidence="1">
    <location>
        <begin position="33"/>
        <end position="50"/>
    </location>
</feature>
<proteinExistence type="predicted"/>
<feature type="compositionally biased region" description="Pro residues" evidence="1">
    <location>
        <begin position="105"/>
        <end position="114"/>
    </location>
</feature>
<dbReference type="Proteomes" id="UP000298652">
    <property type="component" value="Chromosome 7"/>
</dbReference>
<name>A0A4U6U0Q9_SETVI</name>
<keyword evidence="3" id="KW-1185">Reference proteome</keyword>
<feature type="compositionally biased region" description="Low complexity" evidence="1">
    <location>
        <begin position="51"/>
        <end position="65"/>
    </location>
</feature>
<evidence type="ECO:0000256" key="1">
    <source>
        <dbReference type="SAM" id="MobiDB-lite"/>
    </source>
</evidence>
<organism evidence="2 3">
    <name type="scientific">Setaria viridis</name>
    <name type="common">Green bristlegrass</name>
    <name type="synonym">Setaria italica subsp. viridis</name>
    <dbReference type="NCBI Taxonomy" id="4556"/>
    <lineage>
        <taxon>Eukaryota</taxon>
        <taxon>Viridiplantae</taxon>
        <taxon>Streptophyta</taxon>
        <taxon>Embryophyta</taxon>
        <taxon>Tracheophyta</taxon>
        <taxon>Spermatophyta</taxon>
        <taxon>Magnoliopsida</taxon>
        <taxon>Liliopsida</taxon>
        <taxon>Poales</taxon>
        <taxon>Poaceae</taxon>
        <taxon>PACMAD clade</taxon>
        <taxon>Panicoideae</taxon>
        <taxon>Panicodae</taxon>
        <taxon>Paniceae</taxon>
        <taxon>Cenchrinae</taxon>
        <taxon>Setaria</taxon>
    </lineage>
</organism>
<evidence type="ECO:0000313" key="2">
    <source>
        <dbReference type="EMBL" id="TKW07614.1"/>
    </source>
</evidence>
<sequence length="114" mass="12393">MRHRSATDIRSHPPFHSIPNSQSKSQMLRRNPTRIELRSVDRDELEDHLRAAAGSTPTPTTLPGYTTPPPAPAPHTSSSNPLLHLLHPPPGAAPSKAHRIGLTTPTPPNPHRPS</sequence>
<dbReference type="AlphaFoldDB" id="A0A4U6U0Q9"/>
<gene>
    <name evidence="2" type="ORF">SEVIR_7G318650v2</name>
</gene>
<feature type="region of interest" description="Disordered" evidence="1">
    <location>
        <begin position="1"/>
        <end position="114"/>
    </location>
</feature>